<feature type="chain" id="PRO_5045987426" description="Secreted protein" evidence="1">
    <location>
        <begin position="25"/>
        <end position="158"/>
    </location>
</feature>
<sequence>MTKKLATVAFALGAALAGSVTTAAATTGVQLAACTSANFGAHVVWLKFTKTDGSTFCVGGGTGTVTVNADITAWTGWSDTMTSPATEYYGFLHYSGSGTGSYRIGDWGSAAPIGAWSYTSATLPCIPPPPPYSSLCSYPLNRPSLHVDTVEIDGTTSF</sequence>
<keyword evidence="3" id="KW-1185">Reference proteome</keyword>
<dbReference type="Proteomes" id="UP001500751">
    <property type="component" value="Unassembled WGS sequence"/>
</dbReference>
<evidence type="ECO:0000313" key="3">
    <source>
        <dbReference type="Proteomes" id="UP001500751"/>
    </source>
</evidence>
<proteinExistence type="predicted"/>
<gene>
    <name evidence="2" type="ORF">GCM10009839_26110</name>
</gene>
<dbReference type="RefSeq" id="WP_344665817.1">
    <property type="nucleotide sequence ID" value="NZ_BAAAQN010000012.1"/>
</dbReference>
<protein>
    <recommendedName>
        <fullName evidence="4">Secreted protein</fullName>
    </recommendedName>
</protein>
<accession>A0ABP5FJL8</accession>
<name>A0ABP5FJL8_9ACTN</name>
<keyword evidence="1" id="KW-0732">Signal</keyword>
<feature type="signal peptide" evidence="1">
    <location>
        <begin position="1"/>
        <end position="24"/>
    </location>
</feature>
<dbReference type="EMBL" id="BAAAQN010000012">
    <property type="protein sequence ID" value="GAA2026457.1"/>
    <property type="molecule type" value="Genomic_DNA"/>
</dbReference>
<evidence type="ECO:0000256" key="1">
    <source>
        <dbReference type="SAM" id="SignalP"/>
    </source>
</evidence>
<evidence type="ECO:0008006" key="4">
    <source>
        <dbReference type="Google" id="ProtNLM"/>
    </source>
</evidence>
<evidence type="ECO:0000313" key="2">
    <source>
        <dbReference type="EMBL" id="GAA2026457.1"/>
    </source>
</evidence>
<comment type="caution">
    <text evidence="2">The sequence shown here is derived from an EMBL/GenBank/DDBJ whole genome shotgun (WGS) entry which is preliminary data.</text>
</comment>
<reference evidence="3" key="1">
    <citation type="journal article" date="2019" name="Int. J. Syst. Evol. Microbiol.">
        <title>The Global Catalogue of Microorganisms (GCM) 10K type strain sequencing project: providing services to taxonomists for standard genome sequencing and annotation.</title>
        <authorList>
            <consortium name="The Broad Institute Genomics Platform"/>
            <consortium name="The Broad Institute Genome Sequencing Center for Infectious Disease"/>
            <person name="Wu L."/>
            <person name="Ma J."/>
        </authorList>
    </citation>
    <scope>NUCLEOTIDE SEQUENCE [LARGE SCALE GENOMIC DNA]</scope>
    <source>
        <strain evidence="3">JCM 16014</strain>
    </source>
</reference>
<organism evidence="2 3">
    <name type="scientific">Catenulispora yoronensis</name>
    <dbReference type="NCBI Taxonomy" id="450799"/>
    <lineage>
        <taxon>Bacteria</taxon>
        <taxon>Bacillati</taxon>
        <taxon>Actinomycetota</taxon>
        <taxon>Actinomycetes</taxon>
        <taxon>Catenulisporales</taxon>
        <taxon>Catenulisporaceae</taxon>
        <taxon>Catenulispora</taxon>
    </lineage>
</organism>